<sequence length="741" mass="82985">TPLWRNGPPEKPVLCNACGSRYRIRGTLENYAPMHTKLPVITHRDPKILKIEEGFEEGQVERHAWNPPIPSQKKQRSFQNHQSLTPIQMLQREFGNILKYQCVSFFKETAEDVLIFKKNNLQVQGNEIGVGIVRLKPSTTSKGKKACEAKSSLQDREAAGPKGPSIQPLRSDLWFASLTLTVTLPPPPTSPTTTTTSPQIRRYQLFFSLVVASPSSSMDIRFLSRSRPNPPQKLVILCFTLLSFLIAIKSAHASIHIYNNQPFTEVGNSFLLSGGSEGLLSASSSRNAASTSFIRFEKITFWRTKEAAEEHSEMEQSSGLVQVVIFEAADRNNIGGSAYGGQRSICCTPDLAKMQGCKQGEVIRKASATDAAWPVVLNVQFGGNYQEAVMEDTVVNVTKEGMYNLFFFACDPKLKGLVMSGKTVWKNPDGYLPGRMAPLMKFYVIMSLAYMILAMVWFAQYARFWKDVLQLQHCVAVVIGLGLFEMLLWYADYANFNRTGMRPVAITTWVVTVGAVRKTVSRLLVLCVAMGYGVVRPTLGGLTSKVILLGVTYFLASELLNVTEYVGTISDFSGRARLLLVLPDAFLDAFLILWIFTSLSRTLEQLQVKRSAVKLDIYRKFSNALAAIVIASVAWIGYEVYFKATDPFNEKWKSAWLITAFWDILAFVLLCVVCYLWAPSQSSQRYAYSEEVGEEFNDEEGQSLMRGKPEGDINLVEKKDRNVGNTDGFDQEDEPEEDKRE</sequence>
<feature type="compositionally biased region" description="Basic and acidic residues" evidence="10">
    <location>
        <begin position="707"/>
        <end position="722"/>
    </location>
</feature>
<dbReference type="SMART" id="SM00401">
    <property type="entry name" value="ZnF_GATA"/>
    <property type="match status" value="1"/>
</dbReference>
<name>A0A9Q0J0A4_9ROSI</name>
<keyword evidence="5" id="KW-0805">Transcription regulation</keyword>
<feature type="non-terminal residue" evidence="13">
    <location>
        <position position="1"/>
    </location>
</feature>
<evidence type="ECO:0000256" key="1">
    <source>
        <dbReference type="ARBA" id="ARBA00004141"/>
    </source>
</evidence>
<keyword evidence="8" id="KW-0804">Transcription</keyword>
<dbReference type="Proteomes" id="UP001141552">
    <property type="component" value="Unassembled WGS sequence"/>
</dbReference>
<evidence type="ECO:0000256" key="2">
    <source>
        <dbReference type="ARBA" id="ARBA00022692"/>
    </source>
</evidence>
<dbReference type="Pfam" id="PF06814">
    <property type="entry name" value="GOST_TM"/>
    <property type="match status" value="1"/>
</dbReference>
<feature type="region of interest" description="Disordered" evidence="10">
    <location>
        <begin position="141"/>
        <end position="168"/>
    </location>
</feature>
<accession>A0A9Q0J0A4</accession>
<gene>
    <name evidence="13" type="ORF">Tsubulata_028454</name>
</gene>
<evidence type="ECO:0000256" key="10">
    <source>
        <dbReference type="SAM" id="MobiDB-lite"/>
    </source>
</evidence>
<dbReference type="GO" id="GO:0006355">
    <property type="term" value="P:regulation of DNA-templated transcription"/>
    <property type="evidence" value="ECO:0007669"/>
    <property type="project" value="InterPro"/>
</dbReference>
<feature type="transmembrane region" description="Helical" evidence="11">
    <location>
        <begin position="468"/>
        <end position="491"/>
    </location>
</feature>
<keyword evidence="9" id="KW-0862">Zinc</keyword>
<dbReference type="AlphaFoldDB" id="A0A9Q0J0A4"/>
<dbReference type="GO" id="GO:0016020">
    <property type="term" value="C:membrane"/>
    <property type="evidence" value="ECO:0007669"/>
    <property type="project" value="UniProtKB-SubCell"/>
</dbReference>
<evidence type="ECO:0000313" key="13">
    <source>
        <dbReference type="EMBL" id="KAJ4823277.1"/>
    </source>
</evidence>
<dbReference type="GO" id="GO:0005794">
    <property type="term" value="C:Golgi apparatus"/>
    <property type="evidence" value="ECO:0007669"/>
    <property type="project" value="TreeGrafter"/>
</dbReference>
<evidence type="ECO:0000256" key="9">
    <source>
        <dbReference type="PROSITE-ProRule" id="PRU00094"/>
    </source>
</evidence>
<feature type="region of interest" description="Disordered" evidence="10">
    <location>
        <begin position="697"/>
        <end position="741"/>
    </location>
</feature>
<dbReference type="CDD" id="cd00202">
    <property type="entry name" value="ZnF_GATA"/>
    <property type="match status" value="1"/>
</dbReference>
<keyword evidence="9" id="KW-0863">Zinc-finger</keyword>
<dbReference type="PANTHER" id="PTHR21229">
    <property type="entry name" value="LUNG SEVEN TRANSMEMBRANE RECEPTOR"/>
    <property type="match status" value="1"/>
</dbReference>
<evidence type="ECO:0000256" key="8">
    <source>
        <dbReference type="ARBA" id="ARBA00023163"/>
    </source>
</evidence>
<dbReference type="GO" id="GO:0008270">
    <property type="term" value="F:zinc ion binding"/>
    <property type="evidence" value="ECO:0007669"/>
    <property type="project" value="UniProtKB-KW"/>
</dbReference>
<keyword evidence="14" id="KW-1185">Reference proteome</keyword>
<comment type="caution">
    <text evidence="13">The sequence shown here is derived from an EMBL/GenBank/DDBJ whole genome shotgun (WGS) entry which is preliminary data.</text>
</comment>
<dbReference type="GO" id="GO:0043565">
    <property type="term" value="F:sequence-specific DNA binding"/>
    <property type="evidence" value="ECO:0007669"/>
    <property type="project" value="InterPro"/>
</dbReference>
<evidence type="ECO:0000256" key="5">
    <source>
        <dbReference type="ARBA" id="ARBA00023015"/>
    </source>
</evidence>
<dbReference type="InterPro" id="IPR000679">
    <property type="entry name" value="Znf_GATA"/>
</dbReference>
<feature type="transmembrane region" description="Helical" evidence="11">
    <location>
        <begin position="576"/>
        <end position="596"/>
    </location>
</feature>
<protein>
    <recommendedName>
        <fullName evidence="12">GATA-type domain-containing protein</fullName>
    </recommendedName>
</protein>
<proteinExistence type="predicted"/>
<keyword evidence="3" id="KW-0732">Signal</keyword>
<feature type="transmembrane region" description="Helical" evidence="11">
    <location>
        <begin position="656"/>
        <end position="678"/>
    </location>
</feature>
<feature type="domain" description="GATA-type" evidence="12">
    <location>
        <begin position="1"/>
        <end position="44"/>
    </location>
</feature>
<evidence type="ECO:0000313" key="14">
    <source>
        <dbReference type="Proteomes" id="UP001141552"/>
    </source>
</evidence>
<dbReference type="InterPro" id="IPR009637">
    <property type="entry name" value="GPR107/GPR108-like"/>
</dbReference>
<dbReference type="Gene3D" id="3.30.50.10">
    <property type="entry name" value="Erythroid Transcription Factor GATA-1, subunit A"/>
    <property type="match status" value="1"/>
</dbReference>
<keyword evidence="9" id="KW-0479">Metal-binding</keyword>
<evidence type="ECO:0000259" key="12">
    <source>
        <dbReference type="PROSITE" id="PS50114"/>
    </source>
</evidence>
<dbReference type="Pfam" id="PF00320">
    <property type="entry name" value="GATA"/>
    <property type="match status" value="1"/>
</dbReference>
<feature type="transmembrane region" description="Helical" evidence="11">
    <location>
        <begin position="617"/>
        <end position="636"/>
    </location>
</feature>
<reference evidence="13" key="2">
    <citation type="journal article" date="2023" name="Plants (Basel)">
        <title>Annotation of the Turnera subulata (Passifloraceae) Draft Genome Reveals the S-Locus Evolved after the Divergence of Turneroideae from Passifloroideae in a Stepwise Manner.</title>
        <authorList>
            <person name="Henning P.M."/>
            <person name="Roalson E.H."/>
            <person name="Mir W."/>
            <person name="McCubbin A.G."/>
            <person name="Shore J.S."/>
        </authorList>
    </citation>
    <scope>NUCLEOTIDE SEQUENCE</scope>
    <source>
        <strain evidence="13">F60SS</strain>
    </source>
</reference>
<keyword evidence="6" id="KW-0238">DNA-binding</keyword>
<keyword evidence="4 11" id="KW-1133">Transmembrane helix</keyword>
<comment type="subcellular location">
    <subcellularLocation>
        <location evidence="1">Membrane</location>
        <topology evidence="1">Multi-pass membrane protein</topology>
    </subcellularLocation>
</comment>
<dbReference type="OrthoDB" id="19932at2759"/>
<evidence type="ECO:0000256" key="3">
    <source>
        <dbReference type="ARBA" id="ARBA00022729"/>
    </source>
</evidence>
<feature type="compositionally biased region" description="Basic and acidic residues" evidence="10">
    <location>
        <begin position="145"/>
        <end position="159"/>
    </location>
</feature>
<feature type="transmembrane region" description="Helical" evidence="11">
    <location>
        <begin position="442"/>
        <end position="462"/>
    </location>
</feature>
<dbReference type="SUPFAM" id="SSF57716">
    <property type="entry name" value="Glucocorticoid receptor-like (DNA-binding domain)"/>
    <property type="match status" value="1"/>
</dbReference>
<dbReference type="InterPro" id="IPR013088">
    <property type="entry name" value="Znf_NHR/GATA"/>
</dbReference>
<dbReference type="InterPro" id="IPR053937">
    <property type="entry name" value="GOST_TM"/>
</dbReference>
<dbReference type="PROSITE" id="PS50114">
    <property type="entry name" value="GATA_ZN_FINGER_2"/>
    <property type="match status" value="1"/>
</dbReference>
<keyword evidence="7 11" id="KW-0472">Membrane</keyword>
<organism evidence="13 14">
    <name type="scientific">Turnera subulata</name>
    <dbReference type="NCBI Taxonomy" id="218843"/>
    <lineage>
        <taxon>Eukaryota</taxon>
        <taxon>Viridiplantae</taxon>
        <taxon>Streptophyta</taxon>
        <taxon>Embryophyta</taxon>
        <taxon>Tracheophyta</taxon>
        <taxon>Spermatophyta</taxon>
        <taxon>Magnoliopsida</taxon>
        <taxon>eudicotyledons</taxon>
        <taxon>Gunneridae</taxon>
        <taxon>Pentapetalae</taxon>
        <taxon>rosids</taxon>
        <taxon>fabids</taxon>
        <taxon>Malpighiales</taxon>
        <taxon>Passifloraceae</taxon>
        <taxon>Turnera</taxon>
    </lineage>
</organism>
<keyword evidence="2 11" id="KW-0812">Transmembrane</keyword>
<evidence type="ECO:0000256" key="11">
    <source>
        <dbReference type="SAM" id="Phobius"/>
    </source>
</evidence>
<dbReference type="PANTHER" id="PTHR21229:SF1">
    <property type="entry name" value="GH17801P"/>
    <property type="match status" value="1"/>
</dbReference>
<dbReference type="EMBL" id="JAKUCV010007488">
    <property type="protein sequence ID" value="KAJ4823277.1"/>
    <property type="molecule type" value="Genomic_DNA"/>
</dbReference>
<reference evidence="13" key="1">
    <citation type="submission" date="2022-02" db="EMBL/GenBank/DDBJ databases">
        <authorList>
            <person name="Henning P.M."/>
            <person name="McCubbin A.G."/>
            <person name="Shore J.S."/>
        </authorList>
    </citation>
    <scope>NUCLEOTIDE SEQUENCE</scope>
    <source>
        <strain evidence="13">F60SS</strain>
        <tissue evidence="13">Leaves</tissue>
    </source>
</reference>
<evidence type="ECO:0000256" key="6">
    <source>
        <dbReference type="ARBA" id="ARBA00023125"/>
    </source>
</evidence>
<evidence type="ECO:0000256" key="4">
    <source>
        <dbReference type="ARBA" id="ARBA00022989"/>
    </source>
</evidence>
<evidence type="ECO:0000256" key="7">
    <source>
        <dbReference type="ARBA" id="ARBA00023136"/>
    </source>
</evidence>
<feature type="compositionally biased region" description="Acidic residues" evidence="10">
    <location>
        <begin position="729"/>
        <end position="741"/>
    </location>
</feature>